<dbReference type="AlphaFoldDB" id="A0A2S8SS94"/>
<organism evidence="1 2">
    <name type="scientific">Abditibacterium utsteinense</name>
    <dbReference type="NCBI Taxonomy" id="1960156"/>
    <lineage>
        <taxon>Bacteria</taxon>
        <taxon>Pseudomonadati</taxon>
        <taxon>Abditibacteriota</taxon>
        <taxon>Abditibacteriia</taxon>
        <taxon>Abditibacteriales</taxon>
        <taxon>Abditibacteriaceae</taxon>
        <taxon>Abditibacterium</taxon>
    </lineage>
</organism>
<comment type="caution">
    <text evidence="1">The sequence shown here is derived from an EMBL/GenBank/DDBJ whole genome shotgun (WGS) entry which is preliminary data.</text>
</comment>
<proteinExistence type="predicted"/>
<accession>A0A2S8SS94</accession>
<dbReference type="EMBL" id="NIGF01000009">
    <property type="protein sequence ID" value="PQV63670.1"/>
    <property type="molecule type" value="Genomic_DNA"/>
</dbReference>
<evidence type="ECO:0000313" key="2">
    <source>
        <dbReference type="Proteomes" id="UP000237684"/>
    </source>
</evidence>
<name>A0A2S8SS94_9BACT</name>
<dbReference type="Proteomes" id="UP000237684">
    <property type="component" value="Unassembled WGS sequence"/>
</dbReference>
<dbReference type="InParanoid" id="A0A2S8SS94"/>
<evidence type="ECO:0000313" key="1">
    <source>
        <dbReference type="EMBL" id="PQV63670.1"/>
    </source>
</evidence>
<gene>
    <name evidence="1" type="ORF">B1R32_1099</name>
</gene>
<protein>
    <submittedName>
        <fullName evidence="1">Uncharacterized protein</fullName>
    </submittedName>
</protein>
<keyword evidence="2" id="KW-1185">Reference proteome</keyword>
<reference evidence="1 2" key="1">
    <citation type="journal article" date="2018" name="Syst. Appl. Microbiol.">
        <title>Abditibacterium utsteinense sp. nov., the first cultivated member of candidate phylum FBP, isolated from ice-free Antarctic soil samples.</title>
        <authorList>
            <person name="Tahon G."/>
            <person name="Tytgat B."/>
            <person name="Lebbe L."/>
            <person name="Carlier A."/>
            <person name="Willems A."/>
        </authorList>
    </citation>
    <scope>NUCLEOTIDE SEQUENCE [LARGE SCALE GENOMIC DNA]</scope>
    <source>
        <strain evidence="1 2">LMG 29911</strain>
    </source>
</reference>
<sequence length="182" mass="20337">MNQGVTHWIHFLGFEAPDPNDNATRILSFQSGPLRVTTFQKYWMYRQLSAAFPVGSVFRRCKSSLDGDMTWRYGKKPHLNVAAARQPNNSWSVALSNFTSPNFNDNRDDASGPTGNGYENGFRAQNYKVKIRVPELTRPSARFTLTRSRSNGAAQIEGEIPIKNGAVEISIGPLELVTLTSR</sequence>